<evidence type="ECO:0000256" key="3">
    <source>
        <dbReference type="ARBA" id="ARBA00022475"/>
    </source>
</evidence>
<dbReference type="AlphaFoldDB" id="A0A085W7U4"/>
<dbReference type="InterPro" id="IPR051907">
    <property type="entry name" value="DoxX-like_oxidoreductase"/>
</dbReference>
<accession>A0A085W7U4</accession>
<reference evidence="7 8" key="1">
    <citation type="submission" date="2014-04" db="EMBL/GenBank/DDBJ databases">
        <title>Genome assembly of Hyalangium minutum DSM 14724.</title>
        <authorList>
            <person name="Sharma G."/>
            <person name="Subramanian S."/>
        </authorList>
    </citation>
    <scope>NUCLEOTIDE SEQUENCE [LARGE SCALE GENOMIC DNA]</scope>
    <source>
        <strain evidence="7 8">DSM 14724</strain>
    </source>
</reference>
<organism evidence="7 8">
    <name type="scientific">Hyalangium minutum</name>
    <dbReference type="NCBI Taxonomy" id="394096"/>
    <lineage>
        <taxon>Bacteria</taxon>
        <taxon>Pseudomonadati</taxon>
        <taxon>Myxococcota</taxon>
        <taxon>Myxococcia</taxon>
        <taxon>Myxococcales</taxon>
        <taxon>Cystobacterineae</taxon>
        <taxon>Archangiaceae</taxon>
        <taxon>Hyalangium</taxon>
    </lineage>
</organism>
<evidence type="ECO:0000256" key="5">
    <source>
        <dbReference type="ARBA" id="ARBA00022989"/>
    </source>
</evidence>
<comment type="similarity">
    <text evidence="2">Belongs to the DoxX family.</text>
</comment>
<dbReference type="RefSeq" id="WP_044195558.1">
    <property type="nucleotide sequence ID" value="NZ_JMCB01000016.1"/>
</dbReference>
<keyword evidence="6" id="KW-0472">Membrane</keyword>
<dbReference type="OrthoDB" id="346004at2"/>
<evidence type="ECO:0000256" key="2">
    <source>
        <dbReference type="ARBA" id="ARBA00006679"/>
    </source>
</evidence>
<dbReference type="GO" id="GO:0005886">
    <property type="term" value="C:plasma membrane"/>
    <property type="evidence" value="ECO:0007669"/>
    <property type="project" value="UniProtKB-SubCell"/>
</dbReference>
<evidence type="ECO:0000313" key="8">
    <source>
        <dbReference type="Proteomes" id="UP000028725"/>
    </source>
</evidence>
<dbReference type="Proteomes" id="UP000028725">
    <property type="component" value="Unassembled WGS sequence"/>
</dbReference>
<keyword evidence="8" id="KW-1185">Reference proteome</keyword>
<dbReference type="EMBL" id="JMCB01000016">
    <property type="protein sequence ID" value="KFE63757.1"/>
    <property type="molecule type" value="Genomic_DNA"/>
</dbReference>
<evidence type="ECO:0000313" key="7">
    <source>
        <dbReference type="EMBL" id="KFE63757.1"/>
    </source>
</evidence>
<keyword evidence="5" id="KW-1133">Transmembrane helix</keyword>
<dbReference type="Pfam" id="PF07681">
    <property type="entry name" value="DoxX"/>
    <property type="match status" value="1"/>
</dbReference>
<name>A0A085W7U4_9BACT</name>
<evidence type="ECO:0000256" key="1">
    <source>
        <dbReference type="ARBA" id="ARBA00004651"/>
    </source>
</evidence>
<dbReference type="STRING" id="394096.DB31_2525"/>
<evidence type="ECO:0000256" key="6">
    <source>
        <dbReference type="ARBA" id="ARBA00023136"/>
    </source>
</evidence>
<evidence type="ECO:0000256" key="4">
    <source>
        <dbReference type="ARBA" id="ARBA00022692"/>
    </source>
</evidence>
<keyword evidence="4" id="KW-0812">Transmembrane</keyword>
<comment type="caution">
    <text evidence="7">The sequence shown here is derived from an EMBL/GenBank/DDBJ whole genome shotgun (WGS) entry which is preliminary data.</text>
</comment>
<proteinExistence type="inferred from homology"/>
<dbReference type="PANTHER" id="PTHR33452">
    <property type="entry name" value="OXIDOREDUCTASE CATD-RELATED"/>
    <property type="match status" value="1"/>
</dbReference>
<comment type="subcellular location">
    <subcellularLocation>
        <location evidence="1">Cell membrane</location>
        <topology evidence="1">Multi-pass membrane protein</topology>
    </subcellularLocation>
</comment>
<protein>
    <submittedName>
        <fullName evidence="7">Membrane protein</fullName>
    </submittedName>
</protein>
<gene>
    <name evidence="7" type="ORF">DB31_2525</name>
</gene>
<keyword evidence="3" id="KW-1003">Cell membrane</keyword>
<dbReference type="InterPro" id="IPR032808">
    <property type="entry name" value="DoxX"/>
</dbReference>
<dbReference type="PANTHER" id="PTHR33452:SF1">
    <property type="entry name" value="INNER MEMBRANE PROTEIN YPHA-RELATED"/>
    <property type="match status" value="1"/>
</dbReference>
<sequence length="168" mass="18230">MFAAALTEQPGILKSAALVPPRLSLGSTMIFHGWSKLKKEGMEQTVPFFEQIGFKPGKPWVLALAITELAAGVSAILGVATRLSALAVLGTQAVAIRKVHASKGFDNTKGGYEFNLALMSDALALLLRGPGRFSVHSLLERGVKRRELRRLKLLRRQRTGSRLLDLLG</sequence>